<sequence>MKNVTETWYNGNVNVKLKIKDRVFSFQSHNEGLPALFESFARIMSGNYRGDCDIPKYIDVRKLVPGTTDDFLSYLTINRLPLTGASWKVDNQGRFVANFTAVISSDMLYAAVPVDSTDVFMLYLVTDTEDKTGKRDLARLEIPAEQLSRIVPGVNAIIEWSMRMTNPNEG</sequence>
<protein>
    <submittedName>
        <fullName evidence="1">Uncharacterized protein</fullName>
    </submittedName>
</protein>
<dbReference type="EMBL" id="BK015882">
    <property type="protein sequence ID" value="DAD71463.1"/>
    <property type="molecule type" value="Genomic_DNA"/>
</dbReference>
<proteinExistence type="predicted"/>
<evidence type="ECO:0000313" key="1">
    <source>
        <dbReference type="EMBL" id="DAD71463.1"/>
    </source>
</evidence>
<organism evidence="1">
    <name type="scientific">Siphoviridae sp. ctsf32</name>
    <dbReference type="NCBI Taxonomy" id="2827594"/>
    <lineage>
        <taxon>Viruses</taxon>
        <taxon>Duplodnaviria</taxon>
        <taxon>Heunggongvirae</taxon>
        <taxon>Uroviricota</taxon>
        <taxon>Caudoviricetes</taxon>
    </lineage>
</organism>
<name>A0A8S5LNN0_9CAUD</name>
<accession>A0A8S5LNN0</accession>
<reference evidence="1" key="1">
    <citation type="journal article" date="2021" name="Proc. Natl. Acad. Sci. U.S.A.">
        <title>A Catalog of Tens of Thousands of Viruses from Human Metagenomes Reveals Hidden Associations with Chronic Diseases.</title>
        <authorList>
            <person name="Tisza M.J."/>
            <person name="Buck C.B."/>
        </authorList>
    </citation>
    <scope>NUCLEOTIDE SEQUENCE</scope>
    <source>
        <strain evidence="1">Ctsf32</strain>
    </source>
</reference>